<comment type="caution">
    <text evidence="8">The sequence shown here is derived from an EMBL/GenBank/DDBJ whole genome shotgun (WGS) entry which is preliminary data.</text>
</comment>
<evidence type="ECO:0000256" key="6">
    <source>
        <dbReference type="PIRSR" id="PIRSR604254-1"/>
    </source>
</evidence>
<dbReference type="Proteomes" id="UP000809789">
    <property type="component" value="Unassembled WGS sequence"/>
</dbReference>
<dbReference type="AlphaFoldDB" id="A0A8K0KVA9"/>
<dbReference type="InterPro" id="IPR004254">
    <property type="entry name" value="AdipoR/HlyIII-related"/>
</dbReference>
<dbReference type="OrthoDB" id="529367at2759"/>
<keyword evidence="9" id="KW-1185">Reference proteome</keyword>
<feature type="transmembrane region" description="Helical" evidence="7">
    <location>
        <begin position="253"/>
        <end position="274"/>
    </location>
</feature>
<feature type="binding site" evidence="6">
    <location>
        <position position="252"/>
    </location>
    <ligand>
        <name>Zn(2+)</name>
        <dbReference type="ChEBI" id="CHEBI:29105"/>
    </ligand>
</feature>
<dbReference type="GO" id="GO:0006882">
    <property type="term" value="P:intracellular zinc ion homeostasis"/>
    <property type="evidence" value="ECO:0007669"/>
    <property type="project" value="TreeGrafter"/>
</dbReference>
<feature type="transmembrane region" description="Helical" evidence="7">
    <location>
        <begin position="126"/>
        <end position="145"/>
    </location>
</feature>
<feature type="transmembrane region" description="Helical" evidence="7">
    <location>
        <begin position="152"/>
        <end position="170"/>
    </location>
</feature>
<evidence type="ECO:0000256" key="4">
    <source>
        <dbReference type="ARBA" id="ARBA00022989"/>
    </source>
</evidence>
<evidence type="ECO:0000256" key="3">
    <source>
        <dbReference type="ARBA" id="ARBA00022692"/>
    </source>
</evidence>
<sequence>MACKATSSTIGHLWTRDQVPAWQQDNPYILTGYRGANYSYRKALASLGYLHNQTGNIFTHLFAVPALVVLAVLVNHGRHISTDAVDRLILAIFVIGASTCFLLSTCFHTFSCHSAPVEQLWVRADFLGSIIITAATFLAGEYYFFFCEHIRMGIHMATVSLSVLAVTVLLTPRLQGPNYRTLRLICFCLLGVSGFVPMVDSLAHYGWNHSKRYSIVYYLVEMLLEVLGAVTYGCRLPERLAPGRFDIWGHSHQFFHIFTAAAALVHVAGLANAARNTQSFARCATGL</sequence>
<proteinExistence type="inferred from homology"/>
<reference evidence="8" key="1">
    <citation type="submission" date="2021-07" db="EMBL/GenBank/DDBJ databases">
        <title>Elsinoe batatas strain:CRI-CJ2 Genome sequencing and assembly.</title>
        <authorList>
            <person name="Huang L."/>
        </authorList>
    </citation>
    <scope>NUCLEOTIDE SEQUENCE</scope>
    <source>
        <strain evidence="8">CRI-CJ2</strain>
    </source>
</reference>
<dbReference type="PANTHER" id="PTHR20855:SF52">
    <property type="entry name" value="ADIPONECTIN RECEPTOR PROTEIN"/>
    <property type="match status" value="1"/>
</dbReference>
<feature type="transmembrane region" description="Helical" evidence="7">
    <location>
        <begin position="88"/>
        <end position="110"/>
    </location>
</feature>
<comment type="subcellular location">
    <subcellularLocation>
        <location evidence="1">Membrane</location>
        <topology evidence="1">Multi-pass membrane protein</topology>
    </subcellularLocation>
</comment>
<evidence type="ECO:0000256" key="1">
    <source>
        <dbReference type="ARBA" id="ARBA00004141"/>
    </source>
</evidence>
<keyword evidence="6" id="KW-0862">Zinc</keyword>
<dbReference type="EMBL" id="JAESVG020000009">
    <property type="protein sequence ID" value="KAG8624701.1"/>
    <property type="molecule type" value="Genomic_DNA"/>
</dbReference>
<feature type="binding site" evidence="6">
    <location>
        <position position="108"/>
    </location>
    <ligand>
        <name>Zn(2+)</name>
        <dbReference type="ChEBI" id="CHEBI:29105"/>
    </ligand>
</feature>
<feature type="transmembrane region" description="Helical" evidence="7">
    <location>
        <begin position="182"/>
        <end position="203"/>
    </location>
</feature>
<gene>
    <name evidence="8" type="ORF">KVT40_007768</name>
</gene>
<organism evidence="8 9">
    <name type="scientific">Elsinoe batatas</name>
    <dbReference type="NCBI Taxonomy" id="2601811"/>
    <lineage>
        <taxon>Eukaryota</taxon>
        <taxon>Fungi</taxon>
        <taxon>Dikarya</taxon>
        <taxon>Ascomycota</taxon>
        <taxon>Pezizomycotina</taxon>
        <taxon>Dothideomycetes</taxon>
        <taxon>Dothideomycetidae</taxon>
        <taxon>Myriangiales</taxon>
        <taxon>Elsinoaceae</taxon>
        <taxon>Elsinoe</taxon>
    </lineage>
</organism>
<feature type="transmembrane region" description="Helical" evidence="7">
    <location>
        <begin position="57"/>
        <end position="76"/>
    </location>
</feature>
<accession>A0A8K0KVA9</accession>
<keyword evidence="3 7" id="KW-0812">Transmembrane</keyword>
<evidence type="ECO:0000256" key="2">
    <source>
        <dbReference type="ARBA" id="ARBA00007018"/>
    </source>
</evidence>
<dbReference type="GO" id="GO:0046872">
    <property type="term" value="F:metal ion binding"/>
    <property type="evidence" value="ECO:0007669"/>
    <property type="project" value="UniProtKB-KW"/>
</dbReference>
<dbReference type="GO" id="GO:0038023">
    <property type="term" value="F:signaling receptor activity"/>
    <property type="evidence" value="ECO:0007669"/>
    <property type="project" value="TreeGrafter"/>
</dbReference>
<dbReference type="PANTHER" id="PTHR20855">
    <property type="entry name" value="ADIPOR/PROGESTIN RECEPTOR-RELATED"/>
    <property type="match status" value="1"/>
</dbReference>
<evidence type="ECO:0000256" key="7">
    <source>
        <dbReference type="SAM" id="Phobius"/>
    </source>
</evidence>
<protein>
    <submittedName>
        <fullName evidence="8">Uncharacterized protein</fullName>
    </submittedName>
</protein>
<keyword evidence="6" id="KW-0479">Metal-binding</keyword>
<evidence type="ECO:0000313" key="9">
    <source>
        <dbReference type="Proteomes" id="UP000809789"/>
    </source>
</evidence>
<feature type="transmembrane region" description="Helical" evidence="7">
    <location>
        <begin position="215"/>
        <end position="233"/>
    </location>
</feature>
<dbReference type="GO" id="GO:0016020">
    <property type="term" value="C:membrane"/>
    <property type="evidence" value="ECO:0007669"/>
    <property type="project" value="UniProtKB-SubCell"/>
</dbReference>
<evidence type="ECO:0000313" key="8">
    <source>
        <dbReference type="EMBL" id="KAG8624701.1"/>
    </source>
</evidence>
<feature type="binding site" evidence="6">
    <location>
        <position position="256"/>
    </location>
    <ligand>
        <name>Zn(2+)</name>
        <dbReference type="ChEBI" id="CHEBI:29105"/>
    </ligand>
</feature>
<dbReference type="Pfam" id="PF03006">
    <property type="entry name" value="HlyIII"/>
    <property type="match status" value="1"/>
</dbReference>
<name>A0A8K0KVA9_9PEZI</name>
<comment type="similarity">
    <text evidence="2">Belongs to the ADIPOR family.</text>
</comment>
<evidence type="ECO:0000256" key="5">
    <source>
        <dbReference type="ARBA" id="ARBA00023136"/>
    </source>
</evidence>
<keyword evidence="5 7" id="KW-0472">Membrane</keyword>
<keyword evidence="4 7" id="KW-1133">Transmembrane helix</keyword>